<evidence type="ECO:0008006" key="5">
    <source>
        <dbReference type="Google" id="ProtNLM"/>
    </source>
</evidence>
<feature type="region of interest" description="Disordered" evidence="2">
    <location>
        <begin position="734"/>
        <end position="811"/>
    </location>
</feature>
<dbReference type="Proteomes" id="UP000326565">
    <property type="component" value="Unassembled WGS sequence"/>
</dbReference>
<gene>
    <name evidence="3" type="ORF">BDV29DRAFT_163098</name>
</gene>
<organism evidence="3 4">
    <name type="scientific">Aspergillus leporis</name>
    <dbReference type="NCBI Taxonomy" id="41062"/>
    <lineage>
        <taxon>Eukaryota</taxon>
        <taxon>Fungi</taxon>
        <taxon>Dikarya</taxon>
        <taxon>Ascomycota</taxon>
        <taxon>Pezizomycotina</taxon>
        <taxon>Eurotiomycetes</taxon>
        <taxon>Eurotiomycetidae</taxon>
        <taxon>Eurotiales</taxon>
        <taxon>Aspergillaceae</taxon>
        <taxon>Aspergillus</taxon>
        <taxon>Aspergillus subgen. Circumdati</taxon>
    </lineage>
</organism>
<dbReference type="AlphaFoldDB" id="A0A5N5WKW7"/>
<feature type="compositionally biased region" description="Basic residues" evidence="2">
    <location>
        <begin position="793"/>
        <end position="802"/>
    </location>
</feature>
<evidence type="ECO:0000256" key="1">
    <source>
        <dbReference type="SAM" id="Coils"/>
    </source>
</evidence>
<feature type="region of interest" description="Disordered" evidence="2">
    <location>
        <begin position="1"/>
        <end position="37"/>
    </location>
</feature>
<keyword evidence="1" id="KW-0175">Coiled coil</keyword>
<evidence type="ECO:0000256" key="2">
    <source>
        <dbReference type="SAM" id="MobiDB-lite"/>
    </source>
</evidence>
<feature type="coiled-coil region" evidence="1">
    <location>
        <begin position="574"/>
        <end position="601"/>
    </location>
</feature>
<feature type="compositionally biased region" description="Low complexity" evidence="2">
    <location>
        <begin position="767"/>
        <end position="785"/>
    </location>
</feature>
<evidence type="ECO:0000313" key="3">
    <source>
        <dbReference type="EMBL" id="KAB8067712.1"/>
    </source>
</evidence>
<name>A0A5N5WKW7_9EURO</name>
<sequence length="811" mass="90772">MSSETRDPRLVNRPLPANAVVGTRPYVPQPVNSAPPDIRADTPGDHFIRSISELVQAAIQTASLKSEKETLEKKKSTTGGLLQKAKAHSSFPSTAAFFQQTWNDEGGHLANVDRALGEHRSSYNQLEGALKKNWVSSLNSGFNSEEKVNELKQEIEATKQNAKQSKDEASNLREYSHSLEEKLTTLQVRMTMLEKSLENHSTTLNNQNRAQCARLDSVSSEIEKRVEGVSIKLEESMTTKFKTEGGEWQKQRAALDTEIQALRSSQESFLAAIHNVNQTVEEQQQKVTDIESLGQRLNDFDTRLASFESARTTSGSTAGNASNLDRASALQLQSRIQNLEDILKELQSLQQMKDDFHFSEVDDLKKVLEQASEELKSVKINHDKLSDEVKGLHDTHPAAALQQIARMSESLQTTQQAVDSIKVGLYSLETRYNNLTTEPIVRNMVAAMHEMYPSNSQLVDQVGLLGAKIEKETAALKGDLDNVWQNQAAFIRQTQQEAALRLDELNKLRNDHTSLSQTLTPLWEQYSAKTQSPSHEDLYKLQAEYNTLSTKFEEYISKHDSHLKSRKESDDLFMEGLRDERDRLTSRVSQLASSLEKLANDVEEVKSINTSSLAKVEAHADDIGSLRDGISELGKTTSAQHQAFLDKLTDIRQDHSTHGTEISSLLERLGELERYEKLRHKELHEQLDELKKAVEAKEFLPRAASPIFIGGQAPISTDNGPASPEEAARILNVAETNPTRALREKTKKKKRPRPSGLSEDERSPTTRPESPRSFSSAASPFGAEETPTENAKRPKKKKKRKMVTTEPIPLD</sequence>
<feature type="compositionally biased region" description="Basic and acidic residues" evidence="2">
    <location>
        <begin position="1"/>
        <end position="10"/>
    </location>
</feature>
<accession>A0A5N5WKW7</accession>
<dbReference type="OrthoDB" id="3438382at2759"/>
<evidence type="ECO:0000313" key="4">
    <source>
        <dbReference type="Proteomes" id="UP000326565"/>
    </source>
</evidence>
<protein>
    <recommendedName>
        <fullName evidence="5">Paramyosin</fullName>
    </recommendedName>
</protein>
<feature type="coiled-coil region" evidence="1">
    <location>
        <begin position="141"/>
        <end position="175"/>
    </location>
</feature>
<keyword evidence="4" id="KW-1185">Reference proteome</keyword>
<reference evidence="3 4" key="1">
    <citation type="submission" date="2019-04" db="EMBL/GenBank/DDBJ databases">
        <title>Friends and foes A comparative genomics study of 23 Aspergillus species from section Flavi.</title>
        <authorList>
            <consortium name="DOE Joint Genome Institute"/>
            <person name="Kjaerbolling I."/>
            <person name="Vesth T."/>
            <person name="Frisvad J.C."/>
            <person name="Nybo J.L."/>
            <person name="Theobald S."/>
            <person name="Kildgaard S."/>
            <person name="Isbrandt T."/>
            <person name="Kuo A."/>
            <person name="Sato A."/>
            <person name="Lyhne E.K."/>
            <person name="Kogle M.E."/>
            <person name="Wiebenga A."/>
            <person name="Kun R.S."/>
            <person name="Lubbers R.J."/>
            <person name="Makela M.R."/>
            <person name="Barry K."/>
            <person name="Chovatia M."/>
            <person name="Clum A."/>
            <person name="Daum C."/>
            <person name="Haridas S."/>
            <person name="He G."/>
            <person name="LaButti K."/>
            <person name="Lipzen A."/>
            <person name="Mondo S."/>
            <person name="Riley R."/>
            <person name="Salamov A."/>
            <person name="Simmons B.A."/>
            <person name="Magnuson J.K."/>
            <person name="Henrissat B."/>
            <person name="Mortensen U.H."/>
            <person name="Larsen T.O."/>
            <person name="Devries R.P."/>
            <person name="Grigoriev I.V."/>
            <person name="Machida M."/>
            <person name="Baker S.E."/>
            <person name="Andersen M.R."/>
        </authorList>
    </citation>
    <scope>NUCLEOTIDE SEQUENCE [LARGE SCALE GENOMIC DNA]</scope>
    <source>
        <strain evidence="3 4">CBS 151.66</strain>
    </source>
</reference>
<proteinExistence type="predicted"/>
<feature type="coiled-coil region" evidence="1">
    <location>
        <begin position="329"/>
        <end position="388"/>
    </location>
</feature>
<dbReference type="EMBL" id="ML732455">
    <property type="protein sequence ID" value="KAB8067712.1"/>
    <property type="molecule type" value="Genomic_DNA"/>
</dbReference>